<name>A0A5C2SML7_9APHY</name>
<gene>
    <name evidence="4" type="ORF">L227DRAFT_541233</name>
</gene>
<feature type="region of interest" description="Disordered" evidence="2">
    <location>
        <begin position="1"/>
        <end position="21"/>
    </location>
</feature>
<keyword evidence="5" id="KW-1185">Reference proteome</keyword>
<sequence>MLSNTNAHPPRPRGDDTRGRYTHISTDSFSDEFYHGSARRAHSRLAALSVYPTGIYKASMTRFGRRRGPALLCFCCLALFFTTFAFHRRFVSKQKAWPLPFRNAQAVAFGPEELRKIWEWEVLSGHYPSTRPVPAEIGFTSPVKNPALPAGGTHKPHLTPDGTVYQYTLGAGAQRIYPDLRNRPPEFGHPRRPIPGSTADLDRILEQCDFDTGKYVRDCHEFLRIGAGLDDAGRLRREGTDDLRYIYVLDGEGDHIAARAQAATPNTTATIKLKTTDNWERELQLPSHNPIDQRAPSCSEDDPRIFHMFWAGPFTDKPYMSIMAFLFTQNLGLHLESPPSVPAYCRPQLWLWVSRGPGEAVPSASAEDDMRAELRSNPWAAPFLHPRFEDVIRFRLWNTTEQLDSIPELKDEWRRLGNDFLKSEGASAKDRKDTKGKLGTDVTLDGKATVDFKTYNKVPVILSDLVRFVLCHRYGGVYLDVDMLFLRDWEELWGWSGSFSYRWAHENNYNTAVLRLRRGSALGTFLLRTALMNGLDFHPKTVSRYLETAHMEELLFRVPDALFDPGWLTCDYVKFLWKYTYFQRDRPPFPPFTDFDMFFNTPPEMSGGPSMIGFDGFFRGAFLYHYHNEWWKPFDRARYWPDFGPRFADAERMGREAIANQSTSYPIGLIPNDEQDLDWATVLKRTFEAYIRGERPNMYGEWIRW</sequence>
<dbReference type="InterPro" id="IPR051733">
    <property type="entry name" value="WD_repeat_DCAF13/WDSOF1"/>
</dbReference>
<comment type="similarity">
    <text evidence="1">Belongs to the glycosyltransferase 32 family.</text>
</comment>
<organism evidence="4 5">
    <name type="scientific">Lentinus tigrinus ALCF2SS1-6</name>
    <dbReference type="NCBI Taxonomy" id="1328759"/>
    <lineage>
        <taxon>Eukaryota</taxon>
        <taxon>Fungi</taxon>
        <taxon>Dikarya</taxon>
        <taxon>Basidiomycota</taxon>
        <taxon>Agaricomycotina</taxon>
        <taxon>Agaricomycetes</taxon>
        <taxon>Polyporales</taxon>
        <taxon>Polyporaceae</taxon>
        <taxon>Lentinus</taxon>
    </lineage>
</organism>
<dbReference type="InterPro" id="IPR029044">
    <property type="entry name" value="Nucleotide-diphossugar_trans"/>
</dbReference>
<dbReference type="InterPro" id="IPR007577">
    <property type="entry name" value="GlycoTrfase_DXD_sugar-bd_CS"/>
</dbReference>
<dbReference type="PANTHER" id="PTHR22851:SF1">
    <property type="entry name" value="GLYCOSYLTRANSFERASE FAMILY 32 PROTEIN"/>
    <property type="match status" value="1"/>
</dbReference>
<proteinExistence type="inferred from homology"/>
<dbReference type="OrthoDB" id="108365at2759"/>
<dbReference type="Proteomes" id="UP000313359">
    <property type="component" value="Unassembled WGS sequence"/>
</dbReference>
<dbReference type="Pfam" id="PF04488">
    <property type="entry name" value="Gly_transf_sug"/>
    <property type="match status" value="1"/>
</dbReference>
<evidence type="ECO:0000256" key="1">
    <source>
        <dbReference type="ARBA" id="ARBA00009003"/>
    </source>
</evidence>
<keyword evidence="3" id="KW-1133">Transmembrane helix</keyword>
<keyword evidence="3" id="KW-0812">Transmembrane</keyword>
<protein>
    <recommendedName>
        <fullName evidence="6">Glycosyltransferase family 32 protein</fullName>
    </recommendedName>
</protein>
<accession>A0A5C2SML7</accession>
<dbReference type="AlphaFoldDB" id="A0A5C2SML7"/>
<reference evidence="4" key="1">
    <citation type="journal article" date="2018" name="Genome Biol. Evol.">
        <title>Genomics and development of Lentinus tigrinus, a white-rot wood-decaying mushroom with dimorphic fruiting bodies.</title>
        <authorList>
            <person name="Wu B."/>
            <person name="Xu Z."/>
            <person name="Knudson A."/>
            <person name="Carlson A."/>
            <person name="Chen N."/>
            <person name="Kovaka S."/>
            <person name="LaButti K."/>
            <person name="Lipzen A."/>
            <person name="Pennachio C."/>
            <person name="Riley R."/>
            <person name="Schakwitz W."/>
            <person name="Umezawa K."/>
            <person name="Ohm R.A."/>
            <person name="Grigoriev I.V."/>
            <person name="Nagy L.G."/>
            <person name="Gibbons J."/>
            <person name="Hibbett D."/>
        </authorList>
    </citation>
    <scope>NUCLEOTIDE SEQUENCE [LARGE SCALE GENOMIC DNA]</scope>
    <source>
        <strain evidence="4">ALCF2SS1-6</strain>
    </source>
</reference>
<dbReference type="EMBL" id="ML122253">
    <property type="protein sequence ID" value="RPD64860.1"/>
    <property type="molecule type" value="Genomic_DNA"/>
</dbReference>
<evidence type="ECO:0008006" key="6">
    <source>
        <dbReference type="Google" id="ProtNLM"/>
    </source>
</evidence>
<evidence type="ECO:0000256" key="2">
    <source>
        <dbReference type="SAM" id="MobiDB-lite"/>
    </source>
</evidence>
<evidence type="ECO:0000313" key="4">
    <source>
        <dbReference type="EMBL" id="RPD64860.1"/>
    </source>
</evidence>
<dbReference type="Gene3D" id="3.90.550.20">
    <property type="match status" value="1"/>
</dbReference>
<feature type="transmembrane region" description="Helical" evidence="3">
    <location>
        <begin position="69"/>
        <end position="86"/>
    </location>
</feature>
<keyword evidence="3" id="KW-0472">Membrane</keyword>
<evidence type="ECO:0000256" key="3">
    <source>
        <dbReference type="SAM" id="Phobius"/>
    </source>
</evidence>
<dbReference type="GO" id="GO:0000462">
    <property type="term" value="P:maturation of SSU-rRNA from tricistronic rRNA transcript (SSU-rRNA, 5.8S rRNA, LSU-rRNA)"/>
    <property type="evidence" value="ECO:0007669"/>
    <property type="project" value="TreeGrafter"/>
</dbReference>
<evidence type="ECO:0000313" key="5">
    <source>
        <dbReference type="Proteomes" id="UP000313359"/>
    </source>
</evidence>
<dbReference type="PANTHER" id="PTHR22851">
    <property type="entry name" value="U3 SMALL NUCLEOLAR RNA U3 SNORNA ASSOCIATED PROTEIN"/>
    <property type="match status" value="1"/>
</dbReference>
<dbReference type="GO" id="GO:0032040">
    <property type="term" value="C:small-subunit processome"/>
    <property type="evidence" value="ECO:0007669"/>
    <property type="project" value="TreeGrafter"/>
</dbReference>
<dbReference type="SUPFAM" id="SSF53448">
    <property type="entry name" value="Nucleotide-diphospho-sugar transferases"/>
    <property type="match status" value="1"/>
</dbReference>
<dbReference type="STRING" id="1328759.A0A5C2SML7"/>